<evidence type="ECO:0000256" key="1">
    <source>
        <dbReference type="ARBA" id="ARBA00022729"/>
    </source>
</evidence>
<proteinExistence type="predicted"/>
<evidence type="ECO:0000256" key="4">
    <source>
        <dbReference type="SAM" id="SignalP"/>
    </source>
</evidence>
<dbReference type="GO" id="GO:1990063">
    <property type="term" value="C:Bam protein complex"/>
    <property type="evidence" value="ECO:0007669"/>
    <property type="project" value="TreeGrafter"/>
</dbReference>
<keyword evidence="6" id="KW-0449">Lipoprotein</keyword>
<dbReference type="Gene3D" id="3.30.1450.10">
    <property type="match status" value="1"/>
</dbReference>
<feature type="chain" id="PRO_5002159649" evidence="4">
    <location>
        <begin position="22"/>
        <end position="151"/>
    </location>
</feature>
<sequence length="151" mass="16382">MKKTSVSHRFLLVAALVAVSAACTPIIEVRGNLPPPEQLAQVKIGTSTREDVQALLGTPSNVTPFGEESWHYISAITEREAFFEPEVKERKVITVVFDRAGTVRAIDNRGLEDGKDVVPAGRETPTAGKELTILQQLMGNVGRFSKPAQGK</sequence>
<name>A0A0C2YUJ2_PARME</name>
<dbReference type="GO" id="GO:0051205">
    <property type="term" value="P:protein insertion into membrane"/>
    <property type="evidence" value="ECO:0007669"/>
    <property type="project" value="TreeGrafter"/>
</dbReference>
<dbReference type="PANTHER" id="PTHR37482:SF1">
    <property type="entry name" value="OUTER MEMBRANE PROTEIN ASSEMBLY FACTOR BAME"/>
    <property type="match status" value="1"/>
</dbReference>
<dbReference type="AlphaFoldDB" id="A0A0C2YUJ2"/>
<dbReference type="PROSITE" id="PS51257">
    <property type="entry name" value="PROKAR_LIPOPROTEIN"/>
    <property type="match status" value="1"/>
</dbReference>
<dbReference type="Proteomes" id="UP000031971">
    <property type="component" value="Unassembled WGS sequence"/>
</dbReference>
<dbReference type="InterPro" id="IPR037873">
    <property type="entry name" value="BamE-like"/>
</dbReference>
<evidence type="ECO:0000259" key="5">
    <source>
        <dbReference type="Pfam" id="PF04355"/>
    </source>
</evidence>
<keyword evidence="3" id="KW-0998">Cell outer membrane</keyword>
<dbReference type="STRING" id="272627.CCC_02243"/>
<dbReference type="InterPro" id="IPR026592">
    <property type="entry name" value="BamE"/>
</dbReference>
<evidence type="ECO:0000313" key="7">
    <source>
        <dbReference type="Proteomes" id="UP000031971"/>
    </source>
</evidence>
<comment type="caution">
    <text evidence="6">The sequence shown here is derived from an EMBL/GenBank/DDBJ whole genome shotgun (WGS) entry which is preliminary data.</text>
</comment>
<keyword evidence="2" id="KW-0472">Membrane</keyword>
<feature type="signal peptide" evidence="4">
    <location>
        <begin position="1"/>
        <end position="21"/>
    </location>
</feature>
<dbReference type="InterPro" id="IPR007450">
    <property type="entry name" value="BamE_dom"/>
</dbReference>
<evidence type="ECO:0000313" key="6">
    <source>
        <dbReference type="EMBL" id="KIL98793.1"/>
    </source>
</evidence>
<gene>
    <name evidence="6" type="ORF">CCC_02243</name>
</gene>
<dbReference type="GO" id="GO:0030674">
    <property type="term" value="F:protein-macromolecule adaptor activity"/>
    <property type="evidence" value="ECO:0007669"/>
    <property type="project" value="TreeGrafter"/>
</dbReference>
<accession>A0A0C2YUJ2</accession>
<keyword evidence="1 4" id="KW-0732">Signal</keyword>
<dbReference type="OrthoDB" id="7160681at2"/>
<dbReference type="Pfam" id="PF04355">
    <property type="entry name" value="BamE"/>
    <property type="match status" value="1"/>
</dbReference>
<dbReference type="RefSeq" id="WP_041041141.1">
    <property type="nucleotide sequence ID" value="NZ_JXSL01000027.1"/>
</dbReference>
<feature type="domain" description="Outer membrane protein assembly factor BamE" evidence="5">
    <location>
        <begin position="31"/>
        <end position="106"/>
    </location>
</feature>
<reference evidence="6 7" key="1">
    <citation type="submission" date="2015-01" db="EMBL/GenBank/DDBJ databases">
        <title>Genome Sequence of Magnetospirillum magnetotacticum Strain MS-1.</title>
        <authorList>
            <person name="Marinov G.K."/>
            <person name="Smalley M.D."/>
            <person name="DeSalvo G."/>
        </authorList>
    </citation>
    <scope>NUCLEOTIDE SEQUENCE [LARGE SCALE GENOMIC DNA]</scope>
    <source>
        <strain evidence="6 7">MS-1</strain>
    </source>
</reference>
<protein>
    <submittedName>
        <fullName evidence="6">Outer membrane lipoprotein OmlA</fullName>
    </submittedName>
</protein>
<organism evidence="6 7">
    <name type="scientific">Paramagnetospirillum magnetotacticum MS-1</name>
    <dbReference type="NCBI Taxonomy" id="272627"/>
    <lineage>
        <taxon>Bacteria</taxon>
        <taxon>Pseudomonadati</taxon>
        <taxon>Pseudomonadota</taxon>
        <taxon>Alphaproteobacteria</taxon>
        <taxon>Rhodospirillales</taxon>
        <taxon>Magnetospirillaceae</taxon>
        <taxon>Paramagnetospirillum</taxon>
    </lineage>
</organism>
<evidence type="ECO:0000256" key="2">
    <source>
        <dbReference type="ARBA" id="ARBA00023136"/>
    </source>
</evidence>
<dbReference type="GO" id="GO:0043165">
    <property type="term" value="P:Gram-negative-bacterium-type cell outer membrane assembly"/>
    <property type="evidence" value="ECO:0007669"/>
    <property type="project" value="TreeGrafter"/>
</dbReference>
<evidence type="ECO:0000256" key="3">
    <source>
        <dbReference type="ARBA" id="ARBA00023237"/>
    </source>
</evidence>
<dbReference type="PANTHER" id="PTHR37482">
    <property type="entry name" value="OUTER MEMBRANE PROTEIN ASSEMBLY FACTOR BAME"/>
    <property type="match status" value="1"/>
</dbReference>
<keyword evidence="7" id="KW-1185">Reference proteome</keyword>
<dbReference type="EMBL" id="JXSL01000027">
    <property type="protein sequence ID" value="KIL98793.1"/>
    <property type="molecule type" value="Genomic_DNA"/>
</dbReference>